<dbReference type="EMBL" id="KV921499">
    <property type="protein sequence ID" value="ORE13954.1"/>
    <property type="molecule type" value="Genomic_DNA"/>
</dbReference>
<evidence type="ECO:0000313" key="2">
    <source>
        <dbReference type="Proteomes" id="UP000242381"/>
    </source>
</evidence>
<reference evidence="1 2" key="1">
    <citation type="journal article" date="2016" name="Proc. Natl. Acad. Sci. U.S.A.">
        <title>Lipid metabolic changes in an early divergent fungus govern the establishment of a mutualistic symbiosis with endobacteria.</title>
        <authorList>
            <person name="Lastovetsky O.A."/>
            <person name="Gaspar M.L."/>
            <person name="Mondo S.J."/>
            <person name="LaButti K.M."/>
            <person name="Sandor L."/>
            <person name="Grigoriev I.V."/>
            <person name="Henry S.A."/>
            <person name="Pawlowska T.E."/>
        </authorList>
    </citation>
    <scope>NUCLEOTIDE SEQUENCE [LARGE SCALE GENOMIC DNA]</scope>
    <source>
        <strain evidence="1 2">ATCC 11559</strain>
    </source>
</reference>
<proteinExistence type="predicted"/>
<organism evidence="1 2">
    <name type="scientific">Rhizopus microsporus</name>
    <dbReference type="NCBI Taxonomy" id="58291"/>
    <lineage>
        <taxon>Eukaryota</taxon>
        <taxon>Fungi</taxon>
        <taxon>Fungi incertae sedis</taxon>
        <taxon>Mucoromycota</taxon>
        <taxon>Mucoromycotina</taxon>
        <taxon>Mucoromycetes</taxon>
        <taxon>Mucorales</taxon>
        <taxon>Mucorineae</taxon>
        <taxon>Rhizopodaceae</taxon>
        <taxon>Rhizopus</taxon>
    </lineage>
</organism>
<gene>
    <name evidence="1" type="ORF">BCV71DRAFT_277007</name>
</gene>
<name>A0A1X0RPQ9_RHIZD</name>
<protein>
    <submittedName>
        <fullName evidence="1">Uncharacterized protein</fullName>
    </submittedName>
</protein>
<sequence length="59" mass="6738">MPMNTSTPLLRIVDKLNTVKLTRIQATVKLMGIDLMNVEQKFTKAIHGLIYKLLRASIR</sequence>
<accession>A0A1X0RPQ9</accession>
<evidence type="ECO:0000313" key="1">
    <source>
        <dbReference type="EMBL" id="ORE13954.1"/>
    </source>
</evidence>
<dbReference type="Proteomes" id="UP000242381">
    <property type="component" value="Unassembled WGS sequence"/>
</dbReference>
<dbReference type="AlphaFoldDB" id="A0A1X0RPQ9"/>